<organism evidence="2 3">
    <name type="scientific">Candidatus Jorgensenbacteria bacterium GW2011_GWA1_48_11</name>
    <dbReference type="NCBI Taxonomy" id="1618660"/>
    <lineage>
        <taxon>Bacteria</taxon>
        <taxon>Candidatus Joergenseniibacteriota</taxon>
    </lineage>
</organism>
<gene>
    <name evidence="2" type="ORF">UY23_C0002G0012</name>
</gene>
<keyword evidence="1" id="KW-0472">Membrane</keyword>
<dbReference type="AlphaFoldDB" id="A0A0G1WLR0"/>
<reference evidence="2 3" key="1">
    <citation type="journal article" date="2015" name="Nature">
        <title>rRNA introns, odd ribosomes, and small enigmatic genomes across a large radiation of phyla.</title>
        <authorList>
            <person name="Brown C.T."/>
            <person name="Hug L.A."/>
            <person name="Thomas B.C."/>
            <person name="Sharon I."/>
            <person name="Castelle C.J."/>
            <person name="Singh A."/>
            <person name="Wilkins M.J."/>
            <person name="Williams K.H."/>
            <person name="Banfield J.F."/>
        </authorList>
    </citation>
    <scope>NUCLEOTIDE SEQUENCE [LARGE SCALE GENOMIC DNA]</scope>
</reference>
<comment type="caution">
    <text evidence="2">The sequence shown here is derived from an EMBL/GenBank/DDBJ whole genome shotgun (WGS) entry which is preliminary data.</text>
</comment>
<dbReference type="EMBL" id="LCPF01000002">
    <property type="protein sequence ID" value="KKU91273.1"/>
    <property type="molecule type" value="Genomic_DNA"/>
</dbReference>
<proteinExistence type="predicted"/>
<feature type="transmembrane region" description="Helical" evidence="1">
    <location>
        <begin position="7"/>
        <end position="27"/>
    </location>
</feature>
<evidence type="ECO:0000313" key="2">
    <source>
        <dbReference type="EMBL" id="KKU91273.1"/>
    </source>
</evidence>
<dbReference type="Proteomes" id="UP000034956">
    <property type="component" value="Unassembled WGS sequence"/>
</dbReference>
<sequence>MKKLKIFIYHAAVFIIGSAGIAVYAFYRLSSPTSEAGLGGIIVMPAVVLIYVVVFGILCLISLFIWLLIAYLRGRKLKK</sequence>
<protein>
    <submittedName>
        <fullName evidence="2">Uncharacterized protein</fullName>
    </submittedName>
</protein>
<name>A0A0G1WLR0_9BACT</name>
<evidence type="ECO:0000256" key="1">
    <source>
        <dbReference type="SAM" id="Phobius"/>
    </source>
</evidence>
<keyword evidence="1" id="KW-1133">Transmembrane helix</keyword>
<feature type="transmembrane region" description="Helical" evidence="1">
    <location>
        <begin position="39"/>
        <end position="72"/>
    </location>
</feature>
<keyword evidence="1" id="KW-0812">Transmembrane</keyword>
<evidence type="ECO:0000313" key="3">
    <source>
        <dbReference type="Proteomes" id="UP000034956"/>
    </source>
</evidence>
<accession>A0A0G1WLR0</accession>